<feature type="binding site" evidence="2">
    <location>
        <position position="367"/>
    </location>
    <ligand>
        <name>Mn(2+)</name>
        <dbReference type="ChEBI" id="CHEBI:29035"/>
        <label>2</label>
    </ligand>
</feature>
<keyword evidence="2" id="KW-0464">Manganese</keyword>
<evidence type="ECO:0000313" key="5">
    <source>
        <dbReference type="Proteomes" id="UP000192569"/>
    </source>
</evidence>
<protein>
    <submittedName>
        <fullName evidence="4">Amidohydrolase</fullName>
    </submittedName>
</protein>
<dbReference type="SUPFAM" id="SSF53187">
    <property type="entry name" value="Zn-dependent exopeptidases"/>
    <property type="match status" value="1"/>
</dbReference>
<keyword evidence="2" id="KW-0479">Metal-binding</keyword>
<dbReference type="CDD" id="cd03886">
    <property type="entry name" value="M20_Acy1"/>
    <property type="match status" value="1"/>
</dbReference>
<dbReference type="Gene3D" id="3.40.630.10">
    <property type="entry name" value="Zn peptidases"/>
    <property type="match status" value="1"/>
</dbReference>
<keyword evidence="5" id="KW-1185">Reference proteome</keyword>
<evidence type="ECO:0000313" key="4">
    <source>
        <dbReference type="EMBL" id="SMC00063.1"/>
    </source>
</evidence>
<dbReference type="GO" id="GO:0019877">
    <property type="term" value="P:diaminopimelate biosynthetic process"/>
    <property type="evidence" value="ECO:0007669"/>
    <property type="project" value="UniProtKB-ARBA"/>
</dbReference>
<evidence type="ECO:0000256" key="1">
    <source>
        <dbReference type="ARBA" id="ARBA00022801"/>
    </source>
</evidence>
<sequence length="403" mass="43777">MEKELIDSLWEKYKEKIVELRRRLHRYPERAFQEERTAAAVEEVLKACQPIEIKRVAGTGVTALLNGGAQGSGRTLALRADMDALPLSEKTGLPYASERPGLMHACGHDAHVAMLAGAALILADMRESWSGRVRLIFQPAEEEIGGAQPMIEAGILNSPPVEAIMALHLWPDLPLGQVGLRDGALMASNDRFRIWVQGQATHGATPEKGVDALLVGAQIAISLQHLISRETPALDTAVISLGVFRAGTTYNIVSGEAELEGSLRTLDPTLRAKLKKRIKEMAEGIAGAYGARAEVDYLCGFPVTVNAPDFNRVVARAAAQILGPESIVWLEKPAMVSEDFSHFLERVPGAMVFLGCGNLVGKTYPLHHECFQFNEEVLEYGTKLLVATVGEYLPAASSHKVFL</sequence>
<dbReference type="InterPro" id="IPR002933">
    <property type="entry name" value="Peptidase_M20"/>
</dbReference>
<dbReference type="GO" id="GO:0046872">
    <property type="term" value="F:metal ion binding"/>
    <property type="evidence" value="ECO:0007669"/>
    <property type="project" value="UniProtKB-KW"/>
</dbReference>
<dbReference type="Gene3D" id="3.30.70.360">
    <property type="match status" value="1"/>
</dbReference>
<feature type="binding site" evidence="2">
    <location>
        <position position="168"/>
    </location>
    <ligand>
        <name>Mn(2+)</name>
        <dbReference type="ChEBI" id="CHEBI:29035"/>
        <label>2</label>
    </ligand>
</feature>
<dbReference type="RefSeq" id="WP_084666890.1">
    <property type="nucleotide sequence ID" value="NZ_LT838272.1"/>
</dbReference>
<dbReference type="GO" id="GO:0050118">
    <property type="term" value="F:N-acetyldiaminopimelate deacetylase activity"/>
    <property type="evidence" value="ECO:0007669"/>
    <property type="project" value="UniProtKB-ARBA"/>
</dbReference>
<feature type="binding site" evidence="2">
    <location>
        <position position="108"/>
    </location>
    <ligand>
        <name>Mn(2+)</name>
        <dbReference type="ChEBI" id="CHEBI:29035"/>
        <label>2</label>
    </ligand>
</feature>
<feature type="binding site" evidence="2">
    <location>
        <position position="106"/>
    </location>
    <ligand>
        <name>Mn(2+)</name>
        <dbReference type="ChEBI" id="CHEBI:29035"/>
        <label>2</label>
    </ligand>
</feature>
<dbReference type="NCBIfam" id="TIGR01891">
    <property type="entry name" value="amidohydrolases"/>
    <property type="match status" value="1"/>
</dbReference>
<dbReference type="SUPFAM" id="SSF55031">
    <property type="entry name" value="Bacterial exopeptidase dimerisation domain"/>
    <property type="match status" value="1"/>
</dbReference>
<dbReference type="Pfam" id="PF07687">
    <property type="entry name" value="M20_dimer"/>
    <property type="match status" value="1"/>
</dbReference>
<proteinExistence type="predicted"/>
<gene>
    <name evidence="4" type="ORF">SAMN00808754_3252</name>
</gene>
<reference evidence="4 5" key="1">
    <citation type="submission" date="2017-04" db="EMBL/GenBank/DDBJ databases">
        <authorList>
            <person name="Afonso C.L."/>
            <person name="Miller P.J."/>
            <person name="Scott M.A."/>
            <person name="Spackman E."/>
            <person name="Goraichik I."/>
            <person name="Dimitrov K.M."/>
            <person name="Suarez D.L."/>
            <person name="Swayne D.E."/>
        </authorList>
    </citation>
    <scope>NUCLEOTIDE SEQUENCE [LARGE SCALE GENOMIC DNA]</scope>
    <source>
        <strain evidence="4 5">ToBE</strain>
    </source>
</reference>
<dbReference type="PANTHER" id="PTHR11014:SF63">
    <property type="entry name" value="METALLOPEPTIDASE, PUTATIVE (AFU_ORTHOLOGUE AFUA_6G09600)-RELATED"/>
    <property type="match status" value="1"/>
</dbReference>
<dbReference type="OrthoDB" id="9776731at2"/>
<dbReference type="PIRSF" id="PIRSF005962">
    <property type="entry name" value="Pept_M20D_amidohydro"/>
    <property type="match status" value="1"/>
</dbReference>
<dbReference type="EMBL" id="LT838272">
    <property type="protein sequence ID" value="SMC00063.1"/>
    <property type="molecule type" value="Genomic_DNA"/>
</dbReference>
<organism evidence="4 5">
    <name type="scientific">Thermanaeromonas toyohensis ToBE</name>
    <dbReference type="NCBI Taxonomy" id="698762"/>
    <lineage>
        <taxon>Bacteria</taxon>
        <taxon>Bacillati</taxon>
        <taxon>Bacillota</taxon>
        <taxon>Clostridia</taxon>
        <taxon>Neomoorellales</taxon>
        <taxon>Neomoorellaceae</taxon>
        <taxon>Thermanaeromonas</taxon>
    </lineage>
</organism>
<name>A0A1W1W3J4_9FIRM</name>
<dbReference type="STRING" id="698762.SAMN00808754_3252"/>
<dbReference type="FunFam" id="3.30.70.360:FF:000001">
    <property type="entry name" value="N-acetyldiaminopimelate deacetylase"/>
    <property type="match status" value="1"/>
</dbReference>
<dbReference type="Pfam" id="PF01546">
    <property type="entry name" value="Peptidase_M20"/>
    <property type="match status" value="1"/>
</dbReference>
<accession>A0A1W1W3J4</accession>
<evidence type="ECO:0000256" key="2">
    <source>
        <dbReference type="PIRSR" id="PIRSR005962-1"/>
    </source>
</evidence>
<dbReference type="Proteomes" id="UP000192569">
    <property type="component" value="Chromosome I"/>
</dbReference>
<keyword evidence="1 4" id="KW-0378">Hydrolase</keyword>
<dbReference type="PANTHER" id="PTHR11014">
    <property type="entry name" value="PEPTIDASE M20 FAMILY MEMBER"/>
    <property type="match status" value="1"/>
</dbReference>
<feature type="domain" description="Peptidase M20 dimerisation" evidence="3">
    <location>
        <begin position="192"/>
        <end position="286"/>
    </location>
</feature>
<dbReference type="AlphaFoldDB" id="A0A1W1W3J4"/>
<feature type="binding site" evidence="2">
    <location>
        <position position="142"/>
    </location>
    <ligand>
        <name>Mn(2+)</name>
        <dbReference type="ChEBI" id="CHEBI:29035"/>
        <label>2</label>
    </ligand>
</feature>
<evidence type="ECO:0000259" key="3">
    <source>
        <dbReference type="Pfam" id="PF07687"/>
    </source>
</evidence>
<dbReference type="InterPro" id="IPR036264">
    <property type="entry name" value="Bact_exopeptidase_dim_dom"/>
</dbReference>
<comment type="cofactor">
    <cofactor evidence="2">
        <name>Mn(2+)</name>
        <dbReference type="ChEBI" id="CHEBI:29035"/>
    </cofactor>
    <text evidence="2">The Mn(2+) ion enhances activity.</text>
</comment>
<dbReference type="InterPro" id="IPR011650">
    <property type="entry name" value="Peptidase_M20_dimer"/>
</dbReference>
<dbReference type="InterPro" id="IPR017439">
    <property type="entry name" value="Amidohydrolase"/>
</dbReference>